<feature type="region of interest" description="Disordered" evidence="7">
    <location>
        <begin position="1575"/>
        <end position="1614"/>
    </location>
</feature>
<feature type="domain" description="BIG2" evidence="9">
    <location>
        <begin position="807"/>
        <end position="883"/>
    </location>
</feature>
<evidence type="ECO:0000259" key="9">
    <source>
        <dbReference type="SMART" id="SM00635"/>
    </source>
</evidence>
<comment type="caution">
    <text evidence="10">The sequence shown here is derived from an EMBL/GenBank/DDBJ whole genome shotgun (WGS) entry which is preliminary data.</text>
</comment>
<keyword evidence="3 5" id="KW-0326">Glycosidase</keyword>
<evidence type="ECO:0000256" key="7">
    <source>
        <dbReference type="SAM" id="MobiDB-lite"/>
    </source>
</evidence>
<evidence type="ECO:0000256" key="4">
    <source>
        <dbReference type="ARBA" id="ARBA00023326"/>
    </source>
</evidence>
<dbReference type="InterPro" id="IPR013783">
    <property type="entry name" value="Ig-like_fold"/>
</dbReference>
<dbReference type="Gene3D" id="1.50.10.10">
    <property type="match status" value="1"/>
</dbReference>
<dbReference type="RefSeq" id="WP_349116017.1">
    <property type="nucleotide sequence ID" value="NZ_JBBNFM010000005.1"/>
</dbReference>
<dbReference type="GO" id="GO:0016787">
    <property type="term" value="F:hydrolase activity"/>
    <property type="evidence" value="ECO:0007669"/>
    <property type="project" value="UniProtKB-KW"/>
</dbReference>
<dbReference type="SMART" id="SM00635">
    <property type="entry name" value="BID_2"/>
    <property type="match status" value="4"/>
</dbReference>
<name>A0ABV1EJ78_9FIRM</name>
<feature type="transmembrane region" description="Helical" evidence="8">
    <location>
        <begin position="12"/>
        <end position="30"/>
    </location>
</feature>
<feature type="domain" description="BIG2" evidence="9">
    <location>
        <begin position="1490"/>
        <end position="1568"/>
    </location>
</feature>
<feature type="active site" evidence="5">
    <location>
        <position position="737"/>
    </location>
</feature>
<dbReference type="Proteomes" id="UP001482186">
    <property type="component" value="Unassembled WGS sequence"/>
</dbReference>
<evidence type="ECO:0000256" key="8">
    <source>
        <dbReference type="SAM" id="Phobius"/>
    </source>
</evidence>
<reference evidence="10 11" key="1">
    <citation type="submission" date="2024-04" db="EMBL/GenBank/DDBJ databases">
        <title>Human intestinal bacterial collection.</title>
        <authorList>
            <person name="Pauvert C."/>
            <person name="Hitch T.C.A."/>
            <person name="Clavel T."/>
        </authorList>
    </citation>
    <scope>NUCLEOTIDE SEQUENCE [LARGE SCALE GENOMIC DNA]</scope>
    <source>
        <strain evidence="10 11">CLA-AA-H141</strain>
    </source>
</reference>
<keyword evidence="11" id="KW-1185">Reference proteome</keyword>
<evidence type="ECO:0000256" key="6">
    <source>
        <dbReference type="RuleBase" id="RU361166"/>
    </source>
</evidence>
<organism evidence="10 11">
    <name type="scientific">Coprococcus ammoniilyticus</name>
    <dbReference type="NCBI Taxonomy" id="2981785"/>
    <lineage>
        <taxon>Bacteria</taxon>
        <taxon>Bacillati</taxon>
        <taxon>Bacillota</taxon>
        <taxon>Clostridia</taxon>
        <taxon>Lachnospirales</taxon>
        <taxon>Lachnospiraceae</taxon>
        <taxon>Coprococcus</taxon>
    </lineage>
</organism>
<evidence type="ECO:0000256" key="2">
    <source>
        <dbReference type="ARBA" id="ARBA00023277"/>
    </source>
</evidence>
<dbReference type="InterPro" id="IPR012341">
    <property type="entry name" value="6hp_glycosidase-like_sf"/>
</dbReference>
<dbReference type="EMBL" id="JBBNFM010000005">
    <property type="protein sequence ID" value="MEQ2454164.1"/>
    <property type="molecule type" value="Genomic_DNA"/>
</dbReference>
<feature type="region of interest" description="Disordered" evidence="7">
    <location>
        <begin position="305"/>
        <end position="328"/>
    </location>
</feature>
<evidence type="ECO:0000313" key="11">
    <source>
        <dbReference type="Proteomes" id="UP001482186"/>
    </source>
</evidence>
<accession>A0ABV1EJ78</accession>
<evidence type="ECO:0000256" key="1">
    <source>
        <dbReference type="ARBA" id="ARBA00022801"/>
    </source>
</evidence>
<dbReference type="InterPro" id="IPR033126">
    <property type="entry name" value="Glyco_hydro_9_Asp/Glu_AS"/>
</dbReference>
<feature type="active site" evidence="5">
    <location>
        <position position="728"/>
    </location>
</feature>
<feature type="domain" description="BIG2" evidence="9">
    <location>
        <begin position="1614"/>
        <end position="1694"/>
    </location>
</feature>
<keyword evidence="8" id="KW-1133">Transmembrane helix</keyword>
<dbReference type="Pfam" id="PF00759">
    <property type="entry name" value="Glyco_hydro_9"/>
    <property type="match status" value="1"/>
</dbReference>
<keyword evidence="2 5" id="KW-0119">Carbohydrate metabolism</keyword>
<evidence type="ECO:0000256" key="5">
    <source>
        <dbReference type="PROSITE-ProRule" id="PRU10060"/>
    </source>
</evidence>
<keyword evidence="1 5" id="KW-0378">Hydrolase</keyword>
<dbReference type="Gene3D" id="2.60.40.10">
    <property type="entry name" value="Immunoglobulins"/>
    <property type="match status" value="1"/>
</dbReference>
<dbReference type="EC" id="3.2.1.4" evidence="6"/>
<dbReference type="SUPFAM" id="SSF49373">
    <property type="entry name" value="Invasin/intimin cell-adhesion fragments"/>
    <property type="match status" value="4"/>
</dbReference>
<dbReference type="InterPro" id="IPR008964">
    <property type="entry name" value="Invasin/intimin_cell_adhesion"/>
</dbReference>
<dbReference type="Pfam" id="PF02368">
    <property type="entry name" value="Big_2"/>
    <property type="match status" value="4"/>
</dbReference>
<comment type="catalytic activity">
    <reaction evidence="6">
        <text>Endohydrolysis of (1-&gt;4)-beta-D-glucosidic linkages in cellulose, lichenin and cereal beta-D-glucans.</text>
        <dbReference type="EC" id="3.2.1.4"/>
    </reaction>
</comment>
<evidence type="ECO:0000313" key="10">
    <source>
        <dbReference type="EMBL" id="MEQ2454164.1"/>
    </source>
</evidence>
<keyword evidence="8" id="KW-0812">Transmembrane</keyword>
<feature type="domain" description="BIG2" evidence="9">
    <location>
        <begin position="1704"/>
        <end position="1786"/>
    </location>
</feature>
<dbReference type="InterPro" id="IPR008928">
    <property type="entry name" value="6-hairpin_glycosidase_sf"/>
</dbReference>
<keyword evidence="8" id="KW-0472">Membrane</keyword>
<feature type="compositionally biased region" description="Basic and acidic residues" evidence="7">
    <location>
        <begin position="1589"/>
        <end position="1601"/>
    </location>
</feature>
<sequence>MSRQRDKWVTRVIAWMLSFAMAVSLVVIPSDKTEAAGETIALSYSTDQVTASGNVDNQVSLDLGNGGYSDLSELKSAGLTKLRVSFEVSSVNGTGNIGGQAFVNAKGTWKGEWINVNAGSGTQTVELDLTQFYSKSGQLYNFGFQFENVTSITYKIKEAVLVNSGSSSGGDSGSGSDSSDFGTEREYSSGVTATVKNQGTPSNDWSGFEMAISNNTGASICDWIVVLQVPSGTASAFKCWNATFVADGDTIYMYPMQSGGNAVLAAGTMQNDIPGGGFAAKYVDASSIQVKGVYYNKGTSSSVDYSRGDTNDNTGGSGGSGGTSSGDTTTNKDLDVEFNYAKALQESLYFYDANMCGYLEDTCALSWRGNCHTYDKNVTYTKNGKTYNVDASGGFHDAGDHVKFGLPQGYAASMLGMSYYQFKDAFDELGQKEHLKKITDYFCDYFKRCTVYEGDQVIAFCYQVGDGNTDHGVWTAPEGQTISRPAFFADASNPATDEVSVAIAALALNYINFGNNEDLKTAKDLFTFVEKNNKACATEGASSFYASTSYGDDYALAASALAVATGNTSYNSVYNTYKDNSGNGVNQYWVIDWANTGALACMLQKDTAKIASITDVCKGKSAIDGVFNCVSDWGSCRYSAAEQFTGLVYDKLTGKTTYADWATSQMNYMLGDNPNKRCYIVGYNENSSKYPHHRAASRSTDSKIINSDHYTLLGALVGGPGADGTYKDDQGDYYCNEVALDYNAGLVGAAAGLYLVHKNDKTVKLSYAKKNATNYSTKTASAAELAAVGVKTYYGTNSGDDTEEEVKATAIKLDSLIVELTEGLDTTIRATVTPKTAEQKVTWKSENEKVATVSETGKVTAVGAGETTVTATTTDGTNLTASCRVTVKAAPKAEFVIDQTALTCAPVIYGYEAGSTASLVLENKGNDTGSVKIQLEKNTDSPFEISGDTSIKVAASDKTTVVVALKTGKDTGSYSDNLLIEADNGQSYQIPVSATVEKCPVTGITFPTAGMIVTGQTLSESKLSGGDETYGTFAWADAAAKPERGTYQGQVLLTLRSDAKKNYAFDQITGYDAAAGTITQNVTVTVSRAGLPAITFPEASELVYGQKLSDSTFAGGSTEYGTFAWSTPDVTMGEQEVANGINQYEVVFTWSDTSKKQYQIEDSDEDAVYKKMVSVKVRKAEQTVVPDAVTLLARTKDTIRISGQAGVRYSVDGTTWKRAASNGETIEFAGLRSFTKYTVSGSYAETATAYAGKTVELLTVYTLVQDPNTIDIAKIADKEYQDALRTDDGRTTVSYTEPVLTLTEDGRDYVITGKNKELVIKADRATKITLDQAEVGAVAIIGNADGKTEIIRKGTVTIAGNVETDGGLVISGNGSLTVSGKISAAGDITIKGGKVSVDEGISAGGTVLIRDAELAAGTDETGTAIKADTVRIEDSKVMVGADQVTKDPPIKSDNIILVGDNTVASSSGSKDIFSSKPKDENGDEIPDTILIEKITLNKTSVVLNIGDTERIAVAAVIPANATRKTFDWKSSNEKVASVSQTGEVKGVSAGTAVITVTAKDGSGVTGSCTITVKKKETVTPTPTPNPEKPTTEKPTIEKPTTEEPTTEAPKKTVKPAKVKIQAATKKVAPGKKLTLKATVTPKKATNKKVKWTIRKSDKKYASINSKGVLTVKKAAKGKTIKVTATAVGNSKVKATYTVKVMKKAVKKVTITSKKKAVKKVTIKKKQSITLKAKLTPTKGISKEVTWTSGNPKVAKVTAKGKVTGKKKGTVKITAKAKDGSGKKATITIKVK</sequence>
<dbReference type="InterPro" id="IPR001701">
    <property type="entry name" value="Glyco_hydro_9"/>
</dbReference>
<protein>
    <recommendedName>
        <fullName evidence="6">Endoglucanase</fullName>
        <ecNumber evidence="6">3.2.1.4</ecNumber>
    </recommendedName>
</protein>
<proteinExistence type="inferred from homology"/>
<feature type="compositionally biased region" description="Polar residues" evidence="7">
    <location>
        <begin position="189"/>
        <end position="200"/>
    </location>
</feature>
<dbReference type="SUPFAM" id="SSF48208">
    <property type="entry name" value="Six-hairpin glycosidases"/>
    <property type="match status" value="1"/>
</dbReference>
<keyword evidence="4 5" id="KW-0624">Polysaccharide degradation</keyword>
<dbReference type="PANTHER" id="PTHR22298">
    <property type="entry name" value="ENDO-1,4-BETA-GLUCANASE"/>
    <property type="match status" value="1"/>
</dbReference>
<feature type="region of interest" description="Disordered" evidence="7">
    <location>
        <begin position="164"/>
        <end position="200"/>
    </location>
</feature>
<dbReference type="InterPro" id="IPR003343">
    <property type="entry name" value="Big_2"/>
</dbReference>
<dbReference type="PROSITE" id="PS00698">
    <property type="entry name" value="GH9_3"/>
    <property type="match status" value="1"/>
</dbReference>
<dbReference type="Gene3D" id="2.60.40.1080">
    <property type="match status" value="4"/>
</dbReference>
<keyword evidence="6" id="KW-0136">Cellulose degradation</keyword>
<evidence type="ECO:0000256" key="3">
    <source>
        <dbReference type="ARBA" id="ARBA00023295"/>
    </source>
</evidence>
<gene>
    <name evidence="10" type="ORF">AAAT04_08955</name>
</gene>
<comment type="similarity">
    <text evidence="5 6">Belongs to the glycosyl hydrolase 9 (cellulase E) family.</text>
</comment>
<feature type="compositionally biased region" description="Gly residues" evidence="7">
    <location>
        <begin position="315"/>
        <end position="324"/>
    </location>
</feature>